<dbReference type="OrthoDB" id="43591at2"/>
<accession>A6TUF3</accession>
<evidence type="ECO:0000313" key="1">
    <source>
        <dbReference type="EMBL" id="ABR49821.1"/>
    </source>
</evidence>
<keyword evidence="2" id="KW-1185">Reference proteome</keyword>
<dbReference type="Proteomes" id="UP000001572">
    <property type="component" value="Chromosome"/>
</dbReference>
<protein>
    <submittedName>
        <fullName evidence="1">Uncharacterized protein</fullName>
    </submittedName>
</protein>
<dbReference type="STRING" id="293826.Amet_3701"/>
<dbReference type="eggNOG" id="ENOG502ZC2Z">
    <property type="taxonomic scope" value="Bacteria"/>
</dbReference>
<dbReference type="HOGENOM" id="CLU_105443_0_0_9"/>
<name>A6TUF3_ALKMQ</name>
<reference evidence="2" key="1">
    <citation type="journal article" date="2016" name="Genome Announc.">
        <title>Complete genome sequence of Alkaliphilus metalliredigens strain QYMF, an alkaliphilic and metal-reducing bacterium isolated from borax-contaminated leachate ponds.</title>
        <authorList>
            <person name="Hwang C."/>
            <person name="Copeland A."/>
            <person name="Lucas S."/>
            <person name="Lapidus A."/>
            <person name="Barry K."/>
            <person name="Detter J.C."/>
            <person name="Glavina Del Rio T."/>
            <person name="Hammon N."/>
            <person name="Israni S."/>
            <person name="Dalin E."/>
            <person name="Tice H."/>
            <person name="Pitluck S."/>
            <person name="Chertkov O."/>
            <person name="Brettin T."/>
            <person name="Bruce D."/>
            <person name="Han C."/>
            <person name="Schmutz J."/>
            <person name="Larimer F."/>
            <person name="Land M.L."/>
            <person name="Hauser L."/>
            <person name="Kyrpides N."/>
            <person name="Mikhailova N."/>
            <person name="Ye Q."/>
            <person name="Zhou J."/>
            <person name="Richardson P."/>
            <person name="Fields M.W."/>
        </authorList>
    </citation>
    <scope>NUCLEOTIDE SEQUENCE [LARGE SCALE GENOMIC DNA]</scope>
    <source>
        <strain evidence="2">QYMF</strain>
    </source>
</reference>
<evidence type="ECO:0000313" key="2">
    <source>
        <dbReference type="Proteomes" id="UP000001572"/>
    </source>
</evidence>
<dbReference type="KEGG" id="amt:Amet_3701"/>
<dbReference type="AlphaFoldDB" id="A6TUF3"/>
<sequence length="213" mass="23650">MENTNTGLQVLSMEEVMDSIPDIISSKVVFDKDEIEEIHILASNARGPKQISRDIQSALTAKFHIKIDYKKISIAQIDAKQNPGNDHRIIIDSIQYTNIGSRTEVSVRLLKDDEQVEGTAKGLSSKNNVYRLIARATIDCIHQLLGEQDVLTVEDVEKISLAKREVITVAICHVSGEAEELLTGSAVVRKDENEAIVKATLDAVNRRVTKFNN</sequence>
<proteinExistence type="predicted"/>
<organism evidence="1 2">
    <name type="scientific">Alkaliphilus metalliredigens (strain QYMF)</name>
    <dbReference type="NCBI Taxonomy" id="293826"/>
    <lineage>
        <taxon>Bacteria</taxon>
        <taxon>Bacillati</taxon>
        <taxon>Bacillota</taxon>
        <taxon>Clostridia</taxon>
        <taxon>Peptostreptococcales</taxon>
        <taxon>Natronincolaceae</taxon>
        <taxon>Alkaliphilus</taxon>
    </lineage>
</organism>
<gene>
    <name evidence="1" type="ordered locus">Amet_3701</name>
</gene>
<dbReference type="EMBL" id="CP000724">
    <property type="protein sequence ID" value="ABR49821.1"/>
    <property type="molecule type" value="Genomic_DNA"/>
</dbReference>
<dbReference type="RefSeq" id="WP_012064781.1">
    <property type="nucleotide sequence ID" value="NC_009633.1"/>
</dbReference>